<dbReference type="Proteomes" id="UP000507470">
    <property type="component" value="Unassembled WGS sequence"/>
</dbReference>
<evidence type="ECO:0000313" key="4">
    <source>
        <dbReference type="Proteomes" id="UP000507470"/>
    </source>
</evidence>
<reference evidence="3 4" key="1">
    <citation type="submission" date="2020-06" db="EMBL/GenBank/DDBJ databases">
        <authorList>
            <person name="Li R."/>
            <person name="Bekaert M."/>
        </authorList>
    </citation>
    <scope>NUCLEOTIDE SEQUENCE [LARGE SCALE GENOMIC DNA]</scope>
    <source>
        <strain evidence="4">wild</strain>
    </source>
</reference>
<feature type="compositionally biased region" description="Acidic residues" evidence="1">
    <location>
        <begin position="33"/>
        <end position="43"/>
    </location>
</feature>
<dbReference type="InterPro" id="IPR006578">
    <property type="entry name" value="MADF-dom"/>
</dbReference>
<dbReference type="EMBL" id="CACVKT020006449">
    <property type="protein sequence ID" value="CAC5401654.1"/>
    <property type="molecule type" value="Genomic_DNA"/>
</dbReference>
<evidence type="ECO:0000256" key="1">
    <source>
        <dbReference type="SAM" id="MobiDB-lite"/>
    </source>
</evidence>
<evidence type="ECO:0000313" key="3">
    <source>
        <dbReference type="EMBL" id="CAC5401654.1"/>
    </source>
</evidence>
<dbReference type="AlphaFoldDB" id="A0A6J8D3D7"/>
<feature type="compositionally biased region" description="Basic residues" evidence="1">
    <location>
        <begin position="1"/>
        <end position="21"/>
    </location>
</feature>
<proteinExistence type="predicted"/>
<accession>A0A6J8D3D7</accession>
<dbReference type="OrthoDB" id="6147983at2759"/>
<organism evidence="3 4">
    <name type="scientific">Mytilus coruscus</name>
    <name type="common">Sea mussel</name>
    <dbReference type="NCBI Taxonomy" id="42192"/>
    <lineage>
        <taxon>Eukaryota</taxon>
        <taxon>Metazoa</taxon>
        <taxon>Spiralia</taxon>
        <taxon>Lophotrochozoa</taxon>
        <taxon>Mollusca</taxon>
        <taxon>Bivalvia</taxon>
        <taxon>Autobranchia</taxon>
        <taxon>Pteriomorphia</taxon>
        <taxon>Mytilida</taxon>
        <taxon>Mytiloidea</taxon>
        <taxon>Mytilidae</taxon>
        <taxon>Mytilinae</taxon>
        <taxon>Mytilus</taxon>
    </lineage>
</organism>
<feature type="domain" description="MADF" evidence="2">
    <location>
        <begin position="82"/>
        <end position="117"/>
    </location>
</feature>
<feature type="region of interest" description="Disordered" evidence="1">
    <location>
        <begin position="1"/>
        <end position="60"/>
    </location>
</feature>
<keyword evidence="4" id="KW-1185">Reference proteome</keyword>
<sequence length="204" mass="21959">MHAKKKPVPAKKTVRQPRKGKPISISPMHSSAEESDGDGEPVEEVQQVHSGETEPVTIPASQLPLPLLLCQRNIEGDEDKMIELLQENRFIYDLKSKQYKDKSAKTTAWQAQADNLGFEGIGLNSGALEGPGLKSDALEGPGLNFDTLEGPGLNFDALEGPGLNSDALERPGLNFDALEESEHTSDALEESGLNSDALEESGLN</sequence>
<evidence type="ECO:0000259" key="2">
    <source>
        <dbReference type="Pfam" id="PF10545"/>
    </source>
</evidence>
<protein>
    <recommendedName>
        <fullName evidence="2">MADF domain-containing protein</fullName>
    </recommendedName>
</protein>
<gene>
    <name evidence="3" type="ORF">MCOR_35716</name>
</gene>
<feature type="region of interest" description="Disordered" evidence="1">
    <location>
        <begin position="180"/>
        <end position="204"/>
    </location>
</feature>
<dbReference type="Pfam" id="PF10545">
    <property type="entry name" value="MADF_DNA_bdg"/>
    <property type="match status" value="1"/>
</dbReference>
<name>A0A6J8D3D7_MYTCO</name>